<dbReference type="Gene3D" id="1.20.120.1870">
    <property type="entry name" value="Fic/DOC protein, Fido domain"/>
    <property type="match status" value="1"/>
</dbReference>
<keyword evidence="3" id="KW-1185">Reference proteome</keyword>
<dbReference type="PROSITE" id="PS51459">
    <property type="entry name" value="FIDO"/>
    <property type="match status" value="1"/>
</dbReference>
<dbReference type="InterPro" id="IPR006440">
    <property type="entry name" value="Doc"/>
</dbReference>
<dbReference type="SUPFAM" id="SSF140931">
    <property type="entry name" value="Fic-like"/>
    <property type="match status" value="1"/>
</dbReference>
<comment type="caution">
    <text evidence="2">The sequence shown here is derived from an EMBL/GenBank/DDBJ whole genome shotgun (WGS) entry which is preliminary data.</text>
</comment>
<feature type="domain" description="Fido" evidence="1">
    <location>
        <begin position="129"/>
        <end position="265"/>
    </location>
</feature>
<dbReference type="EMBL" id="JBHMBL010000003">
    <property type="protein sequence ID" value="MFB9643293.1"/>
    <property type="molecule type" value="Genomic_DNA"/>
</dbReference>
<dbReference type="PANTHER" id="PTHR39426">
    <property type="entry name" value="HOMOLOGY TO DEATH-ON-CURING PROTEIN OF PHAGE P1"/>
    <property type="match status" value="1"/>
</dbReference>
<dbReference type="RefSeq" id="WP_157425074.1">
    <property type="nucleotide sequence ID" value="NZ_BAAANI010000004.1"/>
</dbReference>
<accession>A0ABV5SSH0</accession>
<dbReference type="NCBIfam" id="TIGR01550">
    <property type="entry name" value="DOC_P1"/>
    <property type="match status" value="1"/>
</dbReference>
<evidence type="ECO:0000313" key="3">
    <source>
        <dbReference type="Proteomes" id="UP001589667"/>
    </source>
</evidence>
<evidence type="ECO:0000259" key="1">
    <source>
        <dbReference type="PROSITE" id="PS51459"/>
    </source>
</evidence>
<organism evidence="2 3">
    <name type="scientific">Agromyces lapidis</name>
    <dbReference type="NCBI Taxonomy" id="279574"/>
    <lineage>
        <taxon>Bacteria</taxon>
        <taxon>Bacillati</taxon>
        <taxon>Actinomycetota</taxon>
        <taxon>Actinomycetes</taxon>
        <taxon>Micrococcales</taxon>
        <taxon>Microbacteriaceae</taxon>
        <taxon>Agromyces</taxon>
    </lineage>
</organism>
<gene>
    <name evidence="2" type="ORF">ACFFQV_13425</name>
</gene>
<dbReference type="InterPro" id="IPR053737">
    <property type="entry name" value="Type_II_TA_Toxin"/>
</dbReference>
<protein>
    <submittedName>
        <fullName evidence="2">Type II toxin-antitoxin system death-on-curing family toxin</fullName>
    </submittedName>
</protein>
<sequence length="386" mass="43089">MDDVLLMIWDAGITYPKSANSVIRPQDVSHAERACGLATPKEKLNVQYWVTLDGGDREAFLARAADLGIHIGTGARRLPKGALAKLDRAYSPVTGTPSPIAEAAPAEQINREQFVWRDIGHQRDRIQHLASDEIEKIHWAIAEDFRDSSDPIFPAGVRDANLLSSAASRPMTGSGNHTKYGTVELAAGALMHSLVHNHPFYNGNKRTGLVSMLVALDRNGFVITCAQEDLFRWTLRVASHRLNTRRLHGDIHDIEVSEMARWITDNSRSIDRGERVITWSALRRRLIAHGCEIQSTGNRGGRVIVSREVHERRGLLGRSSRLKKYTLPYGGDGRQVGRGHIKELRRELQLSEEHGVDSASFYGTDPLPVDGFISQYRKTLTRLAKM</sequence>
<dbReference type="InterPro" id="IPR003812">
    <property type="entry name" value="Fido"/>
</dbReference>
<dbReference type="Proteomes" id="UP001589667">
    <property type="component" value="Unassembled WGS sequence"/>
</dbReference>
<dbReference type="Pfam" id="PF02661">
    <property type="entry name" value="Fic"/>
    <property type="match status" value="1"/>
</dbReference>
<evidence type="ECO:0000313" key="2">
    <source>
        <dbReference type="EMBL" id="MFB9643293.1"/>
    </source>
</evidence>
<reference evidence="2 3" key="1">
    <citation type="submission" date="2024-09" db="EMBL/GenBank/DDBJ databases">
        <authorList>
            <person name="Sun Q."/>
            <person name="Mori K."/>
        </authorList>
    </citation>
    <scope>NUCLEOTIDE SEQUENCE [LARGE SCALE GENOMIC DNA]</scope>
    <source>
        <strain evidence="2 3">JCM 14321</strain>
    </source>
</reference>
<dbReference type="InterPro" id="IPR036597">
    <property type="entry name" value="Fido-like_dom_sf"/>
</dbReference>
<dbReference type="PANTHER" id="PTHR39426:SF1">
    <property type="entry name" value="HOMOLOGY TO DEATH-ON-CURING PROTEIN OF PHAGE P1"/>
    <property type="match status" value="1"/>
</dbReference>
<name>A0ABV5SSH0_9MICO</name>
<proteinExistence type="predicted"/>